<evidence type="ECO:0000313" key="3">
    <source>
        <dbReference type="EMBL" id="RXG45242.1"/>
    </source>
</evidence>
<feature type="compositionally biased region" description="Basic and acidic residues" evidence="1">
    <location>
        <begin position="795"/>
        <end position="817"/>
    </location>
</feature>
<feature type="compositionally biased region" description="Low complexity" evidence="1">
    <location>
        <begin position="818"/>
        <end position="840"/>
    </location>
</feature>
<dbReference type="GO" id="GO:0006406">
    <property type="term" value="P:mRNA export from nucleus"/>
    <property type="evidence" value="ECO:0007669"/>
    <property type="project" value="TreeGrafter"/>
</dbReference>
<feature type="compositionally biased region" description="Polar residues" evidence="1">
    <location>
        <begin position="850"/>
        <end position="859"/>
    </location>
</feature>
<evidence type="ECO:0000259" key="2">
    <source>
        <dbReference type="PROSITE" id="PS50052"/>
    </source>
</evidence>
<evidence type="ECO:0000313" key="4">
    <source>
        <dbReference type="Proteomes" id="UP000288725"/>
    </source>
</evidence>
<organism evidence="3 4">
    <name type="scientific">Verticillium dahliae</name>
    <name type="common">Verticillium wilt</name>
    <dbReference type="NCBI Taxonomy" id="27337"/>
    <lineage>
        <taxon>Eukaryota</taxon>
        <taxon>Fungi</taxon>
        <taxon>Dikarya</taxon>
        <taxon>Ascomycota</taxon>
        <taxon>Pezizomycotina</taxon>
        <taxon>Sordariomycetes</taxon>
        <taxon>Hypocreomycetidae</taxon>
        <taxon>Glomerellales</taxon>
        <taxon>Plectosphaerellaceae</taxon>
        <taxon>Verticillium</taxon>
    </lineage>
</organism>
<feature type="domain" description="Guanylate kinase-like" evidence="2">
    <location>
        <begin position="605"/>
        <end position="787"/>
    </location>
</feature>
<dbReference type="Proteomes" id="UP000288725">
    <property type="component" value="Chromosome 8"/>
</dbReference>
<proteinExistence type="predicted"/>
<dbReference type="SUPFAM" id="SSF52540">
    <property type="entry name" value="P-loop containing nucleoside triphosphate hydrolases"/>
    <property type="match status" value="1"/>
</dbReference>
<accession>A0A444RVQ4</accession>
<gene>
    <name evidence="3" type="ORF">VDGE_06655</name>
</gene>
<feature type="region of interest" description="Disordered" evidence="1">
    <location>
        <begin position="791"/>
        <end position="859"/>
    </location>
</feature>
<dbReference type="SMART" id="SM00072">
    <property type="entry name" value="GuKc"/>
    <property type="match status" value="1"/>
</dbReference>
<dbReference type="Gene3D" id="3.40.50.300">
    <property type="entry name" value="P-loop containing nucleotide triphosphate hydrolases"/>
    <property type="match status" value="1"/>
</dbReference>
<dbReference type="InterPro" id="IPR008145">
    <property type="entry name" value="GK/Ca_channel_bsu"/>
</dbReference>
<dbReference type="PANTHER" id="PTHR13265">
    <property type="entry name" value="THO COMPLEX SUBUNIT 1"/>
    <property type="match status" value="1"/>
</dbReference>
<dbReference type="CDD" id="cd00071">
    <property type="entry name" value="GMPK"/>
    <property type="match status" value="1"/>
</dbReference>
<dbReference type="InterPro" id="IPR008144">
    <property type="entry name" value="Guanylate_kin-like_dom"/>
</dbReference>
<protein>
    <recommendedName>
        <fullName evidence="2">Guanylate kinase-like domain-containing protein</fullName>
    </recommendedName>
</protein>
<dbReference type="PANTHER" id="PTHR13265:SF0">
    <property type="entry name" value="HPR1"/>
    <property type="match status" value="1"/>
</dbReference>
<dbReference type="InterPro" id="IPR021861">
    <property type="entry name" value="THO_THOC1"/>
</dbReference>
<reference evidence="3 4" key="1">
    <citation type="submission" date="2018-12" db="EMBL/GenBank/DDBJ databases">
        <title>Genome of Verticillium dahliae isolate Getta Getta.</title>
        <authorList>
            <person name="Gardiner D.M."/>
        </authorList>
    </citation>
    <scope>NUCLEOTIDE SEQUENCE [LARGE SCALE GENOMIC DNA]</scope>
    <source>
        <strain evidence="3 4">Getta Getta</strain>
    </source>
</reference>
<feature type="region of interest" description="Disordered" evidence="1">
    <location>
        <begin position="306"/>
        <end position="341"/>
    </location>
</feature>
<dbReference type="EMBL" id="RSDZ01000067">
    <property type="protein sequence ID" value="RXG45242.1"/>
    <property type="molecule type" value="Genomic_DNA"/>
</dbReference>
<dbReference type="InterPro" id="IPR027417">
    <property type="entry name" value="P-loop_NTPase"/>
</dbReference>
<name>A0A444RVQ4_VERDA</name>
<comment type="caution">
    <text evidence="3">The sequence shown here is derived from an EMBL/GenBank/DDBJ whole genome shotgun (WGS) entry which is preliminary data.</text>
</comment>
<dbReference type="Pfam" id="PF11957">
    <property type="entry name" value="efThoc1"/>
    <property type="match status" value="1"/>
</dbReference>
<dbReference type="GO" id="GO:0000445">
    <property type="term" value="C:THO complex part of transcription export complex"/>
    <property type="evidence" value="ECO:0007669"/>
    <property type="project" value="TreeGrafter"/>
</dbReference>
<sequence>MPGTIVSDGRVSTVADVSAVLSDLLDRARGTKPPTIEPALQKSDLGNDIDRIAAIFADGRGAEATESAAQQSQDKKIRQFAVIETAVRDLFKTLVFNTKIESPEFVQLWNLFDIVSILSDNGSCDPALLFWMVEELLDSQTIAGCRKIFDFLESRRERITSSHFKQKQLVILRTCNELLRRLSRAEDTAFCGRVFIFMFQSFPLGDRSSVNLRGEYHVENVTAYDQSTAPTDPDADKMEVDKDAAAVPDTNKQSSQDGAVNADALYPVFWSLQESFSQPKKLFDMTNLEGFKQGLEATVKAFKVVQKEQGSRPPKAADNGTGGTKRKRNHDDQGDQSNAFNPKYLTSQDLFELEISDLSFRRNILVQAYIILEFLLSLSAKAKEKLATIKTQNKSVMYMDQTLSEEDTKWASDMKEAVEDGLKQGSDGPHYHRMVETVLVRDRNWIRWKMEGCPPIELPPLSPETWSKAQDELYSITRNKRMKPPMGSLPLDFMQDEDDEKALDRLRAPDRYELPELESFKRKIADDDFEIEMPTNDETKAAAIESKASKSWRALRIAARSRLGLFDKISDPEKIDAIFGEIEDPDAAPEPEAAPEQKAVLPTDQRPVVISGPPGVGKSATTEVLLSRQPGAFAQVVRHTTRKPQDGEVAGRDFLFVDKQTFDMQRDGDALIEYTTIDGDDYGTSRKTIDGIVASGKVPILHMDQEATEQARSFGFEARFVLLLPPSQETVEARLTAAGKSEDAVKATGAAAAPYFAEGSTLKEGFDEVLVNEELDATFKALETFIYGTEQGVLEPEKTDEKPTEETEAQTEDKLSEDAPAAAANNNADDAVMADAAPAAEDADKAQEGSGESNPSPAT</sequence>
<dbReference type="AlphaFoldDB" id="A0A444RVQ4"/>
<evidence type="ECO:0000256" key="1">
    <source>
        <dbReference type="SAM" id="MobiDB-lite"/>
    </source>
</evidence>
<dbReference type="PROSITE" id="PS50052">
    <property type="entry name" value="GUANYLATE_KINASE_2"/>
    <property type="match status" value="1"/>
</dbReference>
<dbReference type="Pfam" id="PF00625">
    <property type="entry name" value="Guanylate_kin"/>
    <property type="match status" value="1"/>
</dbReference>